<name>A0A926IFD7_9FIRM</name>
<gene>
    <name evidence="2" type="ORF">H8718_15525</name>
</gene>
<protein>
    <submittedName>
        <fullName evidence="2">Uncharacterized protein</fullName>
    </submittedName>
</protein>
<dbReference type="EMBL" id="JACRSY010000032">
    <property type="protein sequence ID" value="MBC8580929.1"/>
    <property type="molecule type" value="Genomic_DNA"/>
</dbReference>
<feature type="transmembrane region" description="Helical" evidence="1">
    <location>
        <begin position="149"/>
        <end position="167"/>
    </location>
</feature>
<keyword evidence="1" id="KW-1133">Transmembrane helix</keyword>
<comment type="caution">
    <text evidence="2">The sequence shown here is derived from an EMBL/GenBank/DDBJ whole genome shotgun (WGS) entry which is preliminary data.</text>
</comment>
<feature type="transmembrane region" description="Helical" evidence="1">
    <location>
        <begin position="61"/>
        <end position="83"/>
    </location>
</feature>
<dbReference type="AlphaFoldDB" id="A0A926IFD7"/>
<keyword evidence="3" id="KW-1185">Reference proteome</keyword>
<feature type="transmembrane region" description="Helical" evidence="1">
    <location>
        <begin position="34"/>
        <end position="55"/>
    </location>
</feature>
<proteinExistence type="predicted"/>
<keyword evidence="1" id="KW-0812">Transmembrane</keyword>
<accession>A0A926IFD7</accession>
<organism evidence="2 3">
    <name type="scientific">Zhenhengia yiwuensis</name>
    <dbReference type="NCBI Taxonomy" id="2763666"/>
    <lineage>
        <taxon>Bacteria</taxon>
        <taxon>Bacillati</taxon>
        <taxon>Bacillota</taxon>
        <taxon>Clostridia</taxon>
        <taxon>Lachnospirales</taxon>
        <taxon>Lachnospiraceae</taxon>
        <taxon>Zhenhengia</taxon>
    </lineage>
</organism>
<evidence type="ECO:0000313" key="2">
    <source>
        <dbReference type="EMBL" id="MBC8580929.1"/>
    </source>
</evidence>
<dbReference type="RefSeq" id="WP_249333612.1">
    <property type="nucleotide sequence ID" value="NZ_JACRSY010000032.1"/>
</dbReference>
<evidence type="ECO:0000313" key="3">
    <source>
        <dbReference type="Proteomes" id="UP000655830"/>
    </source>
</evidence>
<feature type="transmembrane region" description="Helical" evidence="1">
    <location>
        <begin position="179"/>
        <end position="200"/>
    </location>
</feature>
<sequence length="240" mass="28583">MNDYHNKYLNEYKKRMDPKYRWRRYMSKEEKVKFYSGPIIAGILLASMFIGAYFILKKREWILIGSVSEIVALGVMYVVLIINEKFTDKVKERIAREVYKIDSWEKKNDLDRKVFKEYLRMHDVKTEKQISMVLESIEKEIIKKSKSNIVIKGGAVVFLLPVWAEQVKVIYKDITISDGFSMLMFLFFVVGVGTIIWKLLEWCIKKFYQLICEIKEWELIRSKELRGILLEMYLEALGKE</sequence>
<evidence type="ECO:0000256" key="1">
    <source>
        <dbReference type="SAM" id="Phobius"/>
    </source>
</evidence>
<dbReference type="Proteomes" id="UP000655830">
    <property type="component" value="Unassembled WGS sequence"/>
</dbReference>
<keyword evidence="1" id="KW-0472">Membrane</keyword>
<reference evidence="2" key="1">
    <citation type="submission" date="2020-08" db="EMBL/GenBank/DDBJ databases">
        <title>Genome public.</title>
        <authorList>
            <person name="Liu C."/>
            <person name="Sun Q."/>
        </authorList>
    </citation>
    <scope>NUCLEOTIDE SEQUENCE</scope>
    <source>
        <strain evidence="2">NSJ-12</strain>
    </source>
</reference>